<dbReference type="InterPro" id="IPR029068">
    <property type="entry name" value="Glyas_Bleomycin-R_OHBP_Dase"/>
</dbReference>
<feature type="domain" description="VOC" evidence="1">
    <location>
        <begin position="8"/>
        <end position="132"/>
    </location>
</feature>
<dbReference type="OrthoDB" id="9806868at2"/>
<dbReference type="PANTHER" id="PTHR34109:SF1">
    <property type="entry name" value="VOC DOMAIN-CONTAINING PROTEIN"/>
    <property type="match status" value="1"/>
</dbReference>
<gene>
    <name evidence="2" type="ORF">CYJ10_06955</name>
</gene>
<evidence type="ECO:0000313" key="3">
    <source>
        <dbReference type="Proteomes" id="UP000234341"/>
    </source>
</evidence>
<evidence type="ECO:0000259" key="1">
    <source>
        <dbReference type="PROSITE" id="PS51819"/>
    </source>
</evidence>
<reference evidence="2 3" key="1">
    <citation type="submission" date="2017-12" db="EMBL/GenBank/DDBJ databases">
        <title>Genome sequence of the active heterotrophic nitrifier-denitrifier, Cupriavidus pauculus UM1.</title>
        <authorList>
            <person name="Putonti C."/>
            <person name="Castignetti D."/>
        </authorList>
    </citation>
    <scope>NUCLEOTIDE SEQUENCE [LARGE SCALE GENOMIC DNA]</scope>
    <source>
        <strain evidence="2 3">UM1</strain>
    </source>
</reference>
<dbReference type="Proteomes" id="UP000234341">
    <property type="component" value="Unassembled WGS sequence"/>
</dbReference>
<dbReference type="Pfam" id="PF00903">
    <property type="entry name" value="Glyoxalase"/>
    <property type="match status" value="1"/>
</dbReference>
<sequence length="154" mass="17154">MDDPFKRTALGAAVYYQDPKAALDWLERAFGFERVMVITDKDGNLAHSEMRFRDSYLMVGSEWADYTASPASVGGKNTQAVHVQLAEGIDAHCERARAAGAQIVREPEDQFYGNRVYAARDPEGHVWSFGQSVRNVSREEAERVSGLTIEGWPA</sequence>
<organism evidence="2 3">
    <name type="scientific">Cupriavidus pauculus</name>
    <dbReference type="NCBI Taxonomy" id="82633"/>
    <lineage>
        <taxon>Bacteria</taxon>
        <taxon>Pseudomonadati</taxon>
        <taxon>Pseudomonadota</taxon>
        <taxon>Betaproteobacteria</taxon>
        <taxon>Burkholderiales</taxon>
        <taxon>Burkholderiaceae</taxon>
        <taxon>Cupriavidus</taxon>
    </lineage>
</organism>
<dbReference type="InterPro" id="IPR004360">
    <property type="entry name" value="Glyas_Fos-R_dOase_dom"/>
</dbReference>
<dbReference type="EMBL" id="PJRP01000002">
    <property type="protein sequence ID" value="PLQ01415.1"/>
    <property type="molecule type" value="Genomic_DNA"/>
</dbReference>
<comment type="caution">
    <text evidence="2">The sequence shown here is derived from an EMBL/GenBank/DDBJ whole genome shotgun (WGS) entry which is preliminary data.</text>
</comment>
<evidence type="ECO:0000313" key="2">
    <source>
        <dbReference type="EMBL" id="PLQ01415.1"/>
    </source>
</evidence>
<dbReference type="Gene3D" id="3.30.720.120">
    <property type="match status" value="1"/>
</dbReference>
<dbReference type="InterPro" id="IPR037523">
    <property type="entry name" value="VOC_core"/>
</dbReference>
<dbReference type="PANTHER" id="PTHR34109">
    <property type="entry name" value="BNAUNNG04460D PROTEIN-RELATED"/>
    <property type="match status" value="1"/>
</dbReference>
<dbReference type="AlphaFoldDB" id="A0A2N5CGW6"/>
<protein>
    <submittedName>
        <fullName evidence="2">Glyoxalase</fullName>
    </submittedName>
</protein>
<proteinExistence type="predicted"/>
<dbReference type="Gene3D" id="3.30.720.110">
    <property type="match status" value="1"/>
</dbReference>
<dbReference type="RefSeq" id="WP_101680772.1">
    <property type="nucleotide sequence ID" value="NZ_PJRP01000002.1"/>
</dbReference>
<accession>A0A2N5CGW6</accession>
<dbReference type="PROSITE" id="PS51819">
    <property type="entry name" value="VOC"/>
    <property type="match status" value="1"/>
</dbReference>
<name>A0A2N5CGW6_9BURK</name>
<dbReference type="SUPFAM" id="SSF54593">
    <property type="entry name" value="Glyoxalase/Bleomycin resistance protein/Dihydroxybiphenyl dioxygenase"/>
    <property type="match status" value="1"/>
</dbReference>